<dbReference type="HOGENOM" id="CLU_1785051_0_0_7"/>
<evidence type="ECO:0000313" key="3">
    <source>
        <dbReference type="Proteomes" id="UP000057609"/>
    </source>
</evidence>
<gene>
    <name evidence="2" type="ORF">GPICK_09270</name>
</gene>
<name>A0A0B5B9W3_9BACT</name>
<dbReference type="STRING" id="345632.GPICK_09270"/>
<dbReference type="OrthoDB" id="5397716at2"/>
<dbReference type="InterPro" id="IPR002321">
    <property type="entry name" value="Cyt_c_II"/>
</dbReference>
<dbReference type="Proteomes" id="UP000057609">
    <property type="component" value="Chromosome"/>
</dbReference>
<dbReference type="EMBL" id="CP009788">
    <property type="protein sequence ID" value="AJE03513.1"/>
    <property type="molecule type" value="Genomic_DNA"/>
</dbReference>
<dbReference type="GO" id="GO:0020037">
    <property type="term" value="F:heme binding"/>
    <property type="evidence" value="ECO:0007669"/>
    <property type="project" value="InterPro"/>
</dbReference>
<accession>A0A0B5B9W3</accession>
<reference evidence="2 3" key="1">
    <citation type="journal article" date="2015" name="Genome Announc.">
        <title>Complete Genome of Geobacter pickeringii G13T, a Metal-Reducing Isolate from Sedimentary Kaolin Deposits.</title>
        <authorList>
            <person name="Badalamenti J.P."/>
            <person name="Bond D.R."/>
        </authorList>
    </citation>
    <scope>NUCLEOTIDE SEQUENCE [LARGE SCALE GENOMIC DNA]</scope>
    <source>
        <strain evidence="2 3">G13</strain>
    </source>
</reference>
<organism evidence="2 3">
    <name type="scientific">Geobacter pickeringii</name>
    <dbReference type="NCBI Taxonomy" id="345632"/>
    <lineage>
        <taxon>Bacteria</taxon>
        <taxon>Pseudomonadati</taxon>
        <taxon>Thermodesulfobacteriota</taxon>
        <taxon>Desulfuromonadia</taxon>
        <taxon>Geobacterales</taxon>
        <taxon>Geobacteraceae</taxon>
        <taxon>Geobacter</taxon>
    </lineage>
</organism>
<dbReference type="Gene3D" id="1.20.120.10">
    <property type="entry name" value="Cytochrome c/b562"/>
    <property type="match status" value="1"/>
</dbReference>
<dbReference type="GO" id="GO:0005506">
    <property type="term" value="F:iron ion binding"/>
    <property type="evidence" value="ECO:0007669"/>
    <property type="project" value="InterPro"/>
</dbReference>
<feature type="chain" id="PRO_5002098213" evidence="1">
    <location>
        <begin position="23"/>
        <end position="141"/>
    </location>
</feature>
<feature type="signal peptide" evidence="1">
    <location>
        <begin position="1"/>
        <end position="22"/>
    </location>
</feature>
<keyword evidence="1" id="KW-0732">Signal</keyword>
<dbReference type="GO" id="GO:0022900">
    <property type="term" value="P:electron transport chain"/>
    <property type="evidence" value="ECO:0007669"/>
    <property type="project" value="InterPro"/>
</dbReference>
<dbReference type="SUPFAM" id="SSF47175">
    <property type="entry name" value="Cytochromes"/>
    <property type="match status" value="1"/>
</dbReference>
<proteinExistence type="predicted"/>
<evidence type="ECO:0000313" key="2">
    <source>
        <dbReference type="EMBL" id="AJE03513.1"/>
    </source>
</evidence>
<keyword evidence="3" id="KW-1185">Reference proteome</keyword>
<dbReference type="KEGG" id="gpi:GPICK_09270"/>
<dbReference type="GO" id="GO:0009055">
    <property type="term" value="F:electron transfer activity"/>
    <property type="evidence" value="ECO:0007669"/>
    <property type="project" value="InterPro"/>
</dbReference>
<dbReference type="PROSITE" id="PS51009">
    <property type="entry name" value="CYTCII"/>
    <property type="match status" value="1"/>
</dbReference>
<protein>
    <submittedName>
        <fullName evidence="2">Cytochrome C</fullName>
    </submittedName>
</protein>
<evidence type="ECO:0000256" key="1">
    <source>
        <dbReference type="SAM" id="SignalP"/>
    </source>
</evidence>
<sequence length="141" mass="14999">MMGKAAVLVSCIILLAQGSAFAHEGETHGTKHHDAQMVKLHKMMPMYAQLQAKINGALGRGDAATVEIEAGKILATIPDLKKAKPHKNLKKIGTFRNMADAFGLGVTTSATLAKRGDIAGAAAAFRKAEEKCNECHATFRD</sequence>
<dbReference type="InterPro" id="IPR010980">
    <property type="entry name" value="Cyt_c/b562"/>
</dbReference>
<dbReference type="AlphaFoldDB" id="A0A0B5B9W3"/>